<feature type="compositionally biased region" description="Basic residues" evidence="2">
    <location>
        <begin position="495"/>
        <end position="504"/>
    </location>
</feature>
<evidence type="ECO:0008006" key="6">
    <source>
        <dbReference type="Google" id="ProtNLM"/>
    </source>
</evidence>
<evidence type="ECO:0000256" key="3">
    <source>
        <dbReference type="SAM" id="Phobius"/>
    </source>
</evidence>
<evidence type="ECO:0000256" key="2">
    <source>
        <dbReference type="SAM" id="MobiDB-lite"/>
    </source>
</evidence>
<dbReference type="GO" id="GO:0055028">
    <property type="term" value="C:cortical microtubule"/>
    <property type="evidence" value="ECO:0007669"/>
    <property type="project" value="TreeGrafter"/>
</dbReference>
<proteinExistence type="predicted"/>
<reference evidence="4" key="1">
    <citation type="submission" date="2023-10" db="EMBL/GenBank/DDBJ databases">
        <title>Chromosome-level genome of the transformable northern wattle, Acacia crassicarpa.</title>
        <authorList>
            <person name="Massaro I."/>
            <person name="Sinha N.R."/>
            <person name="Poethig S."/>
            <person name="Leichty A.R."/>
        </authorList>
    </citation>
    <scope>NUCLEOTIDE SEQUENCE</scope>
    <source>
        <strain evidence="4">Acra3RX</strain>
        <tissue evidence="4">Leaf</tissue>
    </source>
</reference>
<keyword evidence="3" id="KW-1133">Transmembrane helix</keyword>
<keyword evidence="3" id="KW-0472">Membrane</keyword>
<feature type="region of interest" description="Disordered" evidence="2">
    <location>
        <begin position="535"/>
        <end position="554"/>
    </location>
</feature>
<dbReference type="GO" id="GO:0072699">
    <property type="term" value="P:protein localization to cortical microtubule cytoskeleton"/>
    <property type="evidence" value="ECO:0007669"/>
    <property type="project" value="TreeGrafter"/>
</dbReference>
<evidence type="ECO:0000313" key="4">
    <source>
        <dbReference type="EMBL" id="KAK4267395.1"/>
    </source>
</evidence>
<dbReference type="InterPro" id="IPR040265">
    <property type="entry name" value="CHUP1/IPGA1-like"/>
</dbReference>
<dbReference type="PANTHER" id="PTHR31342:SF59">
    <property type="entry name" value="PUTATIVE-RELATED"/>
    <property type="match status" value="1"/>
</dbReference>
<keyword evidence="5" id="KW-1185">Reference proteome</keyword>
<evidence type="ECO:0000256" key="1">
    <source>
        <dbReference type="ARBA" id="ARBA00023054"/>
    </source>
</evidence>
<name>A0AAE1K954_9FABA</name>
<feature type="compositionally biased region" description="Polar residues" evidence="2">
    <location>
        <begin position="535"/>
        <end position="547"/>
    </location>
</feature>
<protein>
    <recommendedName>
        <fullName evidence="6">Protein CHUP1, chloroplastic</fullName>
    </recommendedName>
</protein>
<dbReference type="AlphaFoldDB" id="A0AAE1K954"/>
<organism evidence="4 5">
    <name type="scientific">Acacia crassicarpa</name>
    <name type="common">northern wattle</name>
    <dbReference type="NCBI Taxonomy" id="499986"/>
    <lineage>
        <taxon>Eukaryota</taxon>
        <taxon>Viridiplantae</taxon>
        <taxon>Streptophyta</taxon>
        <taxon>Embryophyta</taxon>
        <taxon>Tracheophyta</taxon>
        <taxon>Spermatophyta</taxon>
        <taxon>Magnoliopsida</taxon>
        <taxon>eudicotyledons</taxon>
        <taxon>Gunneridae</taxon>
        <taxon>Pentapetalae</taxon>
        <taxon>rosids</taxon>
        <taxon>fabids</taxon>
        <taxon>Fabales</taxon>
        <taxon>Fabaceae</taxon>
        <taxon>Caesalpinioideae</taxon>
        <taxon>mimosoid clade</taxon>
        <taxon>Acacieae</taxon>
        <taxon>Acacia</taxon>
    </lineage>
</organism>
<feature type="region of interest" description="Disordered" evidence="2">
    <location>
        <begin position="134"/>
        <end position="157"/>
    </location>
</feature>
<comment type="caution">
    <text evidence="4">The sequence shown here is derived from an EMBL/GenBank/DDBJ whole genome shotgun (WGS) entry which is preliminary data.</text>
</comment>
<evidence type="ECO:0000313" key="5">
    <source>
        <dbReference type="Proteomes" id="UP001293593"/>
    </source>
</evidence>
<feature type="region of interest" description="Disordered" evidence="2">
    <location>
        <begin position="461"/>
        <end position="481"/>
    </location>
</feature>
<feature type="transmembrane region" description="Helical" evidence="3">
    <location>
        <begin position="12"/>
        <end position="30"/>
    </location>
</feature>
<sequence>MTVRGKTDTGPFLLKFGVALAFSLAGFLFSRLRTRRTKPSTTPPSSQPLGGRDQYEDGLQVIKAASIPCFTVSDGHVLDAQEETCVSKVMVENSPSGLSPSCKISGEEDEFLLPEFNDLEKEMDFGVTIARDSYKNDEETPRSSVESPKAHAFPQKDEYEEEIKHLRSKIEMLQEREKDLEVQLLEYCGLREQEKAMMELRNRLRITVTEMKMLNLKVDTLQSENRALQAQVADHAKVEAELEAAKAKVQLLQQKLRHEAEHNREQILTLQKRVAKLQEQERKVAASDQDIQEKLQKLEDLESEVEELRKSNLRLQIDNSELAQRLDSTQILASSVLEEPEVDALKEEKEHLRQQNENLMKEIERLQADRCLDVEELVYLRWINACLRYELRNYQPPPGKTVARDLSKSLSPTSEKKAKQLIFEYATTDAVGEGGGVPIIDYDSDRWSFFSLASFLTDSAECDDNSSVEDSSATAKTNTSSKAKIFQKLRRLLRGKHGHDHHHQGGSEFSPFSPSNGTENDAGAVGHWNEFTDPTWTSSISSESHGVTNLKEKRRAMRNSIEVGGPERSIHRTLGSGDIKRRLSSLPDSLDTAKSELVKYAEALEGTGVGAPHKLHKRSASYL</sequence>
<gene>
    <name evidence="4" type="ORF">QN277_024181</name>
</gene>
<accession>A0AAE1K954</accession>
<keyword evidence="1" id="KW-0175">Coiled coil</keyword>
<feature type="region of interest" description="Disordered" evidence="2">
    <location>
        <begin position="495"/>
        <end position="528"/>
    </location>
</feature>
<dbReference type="PANTHER" id="PTHR31342">
    <property type="entry name" value="PROTEIN CHUP1, CHLOROPLASTIC"/>
    <property type="match status" value="1"/>
</dbReference>
<feature type="compositionally biased region" description="Low complexity" evidence="2">
    <location>
        <begin position="471"/>
        <end position="481"/>
    </location>
</feature>
<feature type="compositionally biased region" description="Polar residues" evidence="2">
    <location>
        <begin position="510"/>
        <end position="519"/>
    </location>
</feature>
<dbReference type="EMBL" id="JAWXYG010000007">
    <property type="protein sequence ID" value="KAK4267395.1"/>
    <property type="molecule type" value="Genomic_DNA"/>
</dbReference>
<dbReference type="Proteomes" id="UP001293593">
    <property type="component" value="Unassembled WGS sequence"/>
</dbReference>
<keyword evidence="3" id="KW-0812">Transmembrane</keyword>